<dbReference type="Gene3D" id="2.40.50.140">
    <property type="entry name" value="Nucleic acid-binding proteins"/>
    <property type="match status" value="1"/>
</dbReference>
<dbReference type="InterPro" id="IPR004476">
    <property type="entry name" value="RNase_II/RNase_R"/>
</dbReference>
<sequence>MLDKNALSQLQSLKQEIQNSIPRFEGKVRASGGRFGFVVTDDNQQFYLSADEMEKVLPGDRVAVRIETNADDKQQAIIEQLISSDLKEFCGSYLIKGKGHFVQPDHPALNRWIFIPPKARLQCKEGDLVRARLTQHPWPEGKAQASIEEQIGTSADNGVEARYMCQKWQIPQAFSEASLQQAAELAQQGLENCLSERVDLTSVPFITIDSATSRDLDDALYAEADADGWLLRVAIADPAALIAPGSALDQEARLRTTSAYFANLVVPMLPAEVSEQLASLLPGQDRPALVADIRVSTAGEATLQTLQRARIRSHAKLSYSQVAEFLANPAEGEIAAELQTMLATLGACASQLGQYRRQHFLAMDERPDYRLMLDENGKVREILRVDRNDAQKLVEECMLVCNRLSADFMASRGAGIYIEHAGVRSERLGDVMSLLRDELQMHSRPKLRTVEEYREAIRMAENANSQLPLRDIITRQLERSYLTTTANPHFGLGFEHYTTMTSPLRKYNDLLAHRLLNRLLANEEAQVPTEQELDAIQDQQSRVRAAANQADSWMKLGWFAQQDRKAIWPALITQANANSITVRIDAFGIDGQIDRRKAGNGWVFDSKTLSHRNGEQVLGIGQSVNVRIQDIQPIARELRFQLAE</sequence>
<keyword evidence="6" id="KW-0378">Hydrolase</keyword>
<dbReference type="Pfam" id="PF00773">
    <property type="entry name" value="RNB"/>
    <property type="match status" value="1"/>
</dbReference>
<gene>
    <name evidence="10" type="ORF">OUO13_18545</name>
</gene>
<dbReference type="GO" id="GO:0003723">
    <property type="term" value="F:RNA binding"/>
    <property type="evidence" value="ECO:0007669"/>
    <property type="project" value="UniProtKB-KW"/>
</dbReference>
<keyword evidence="5" id="KW-0540">Nuclease</keyword>
<comment type="catalytic activity">
    <reaction evidence="1">
        <text>Exonucleolytic cleavage in the 3'- to 5'-direction to yield nucleoside 5'-phosphates.</text>
        <dbReference type="EC" id="3.1.13.1"/>
    </reaction>
</comment>
<keyword evidence="11" id="KW-1185">Reference proteome</keyword>
<evidence type="ECO:0000256" key="5">
    <source>
        <dbReference type="ARBA" id="ARBA00022722"/>
    </source>
</evidence>
<dbReference type="Pfam" id="PF08206">
    <property type="entry name" value="OB_RNB"/>
    <property type="match status" value="1"/>
</dbReference>
<dbReference type="InterPro" id="IPR040476">
    <property type="entry name" value="CSD2"/>
</dbReference>
<organism evidence="10 11">
    <name type="scientific">Parathalassolituus penaei</name>
    <dbReference type="NCBI Taxonomy" id="2997323"/>
    <lineage>
        <taxon>Bacteria</taxon>
        <taxon>Pseudomonadati</taxon>
        <taxon>Pseudomonadota</taxon>
        <taxon>Gammaproteobacteria</taxon>
        <taxon>Oceanospirillales</taxon>
        <taxon>Oceanospirillaceae</taxon>
        <taxon>Parathalassolituus</taxon>
    </lineage>
</organism>
<evidence type="ECO:0000256" key="1">
    <source>
        <dbReference type="ARBA" id="ARBA00001849"/>
    </source>
</evidence>
<dbReference type="InterPro" id="IPR050180">
    <property type="entry name" value="RNR_Ribonuclease"/>
</dbReference>
<name>A0A9X3EHB0_9GAMM</name>
<feature type="domain" description="RNB" evidence="9">
    <location>
        <begin position="197"/>
        <end position="522"/>
    </location>
</feature>
<dbReference type="EC" id="3.1.13.1" evidence="3"/>
<dbReference type="SMART" id="SM00955">
    <property type="entry name" value="RNB"/>
    <property type="match status" value="1"/>
</dbReference>
<dbReference type="InterPro" id="IPR012340">
    <property type="entry name" value="NA-bd_OB-fold"/>
</dbReference>
<accession>A0A9X3EHB0</accession>
<dbReference type="Proteomes" id="UP001150830">
    <property type="component" value="Unassembled WGS sequence"/>
</dbReference>
<comment type="caution">
    <text evidence="10">The sequence shown here is derived from an EMBL/GenBank/DDBJ whole genome shotgun (WGS) entry which is preliminary data.</text>
</comment>
<evidence type="ECO:0000256" key="2">
    <source>
        <dbReference type="ARBA" id="ARBA00004496"/>
    </source>
</evidence>
<dbReference type="GO" id="GO:0005829">
    <property type="term" value="C:cytosol"/>
    <property type="evidence" value="ECO:0007669"/>
    <property type="project" value="TreeGrafter"/>
</dbReference>
<dbReference type="RefSeq" id="WP_283175388.1">
    <property type="nucleotide sequence ID" value="NZ_JAPNOA010000059.1"/>
</dbReference>
<evidence type="ECO:0000256" key="4">
    <source>
        <dbReference type="ARBA" id="ARBA00022490"/>
    </source>
</evidence>
<evidence type="ECO:0000313" key="10">
    <source>
        <dbReference type="EMBL" id="MCY0967181.1"/>
    </source>
</evidence>
<dbReference type="PANTHER" id="PTHR23355:SF37">
    <property type="entry name" value="EXORIBONUCLEASE 2"/>
    <property type="match status" value="1"/>
</dbReference>
<dbReference type="InterPro" id="IPR001900">
    <property type="entry name" value="RNase_II/R"/>
</dbReference>
<dbReference type="SUPFAM" id="SSF50249">
    <property type="entry name" value="Nucleic acid-binding proteins"/>
    <property type="match status" value="3"/>
</dbReference>
<evidence type="ECO:0000256" key="3">
    <source>
        <dbReference type="ARBA" id="ARBA00012163"/>
    </source>
</evidence>
<dbReference type="NCBIfam" id="TIGR00358">
    <property type="entry name" value="3_prime_RNase"/>
    <property type="match status" value="1"/>
</dbReference>
<evidence type="ECO:0000313" key="11">
    <source>
        <dbReference type="Proteomes" id="UP001150830"/>
    </source>
</evidence>
<evidence type="ECO:0000256" key="7">
    <source>
        <dbReference type="ARBA" id="ARBA00022839"/>
    </source>
</evidence>
<dbReference type="Pfam" id="PF17876">
    <property type="entry name" value="CSD2"/>
    <property type="match status" value="1"/>
</dbReference>
<comment type="subcellular location">
    <subcellularLocation>
        <location evidence="2">Cytoplasm</location>
    </subcellularLocation>
</comment>
<dbReference type="Gene3D" id="2.40.50.640">
    <property type="match status" value="1"/>
</dbReference>
<reference evidence="10" key="1">
    <citation type="submission" date="2022-11" db="EMBL/GenBank/DDBJ databases">
        <title>Parathalassolutuus dongxingensis gen. nov., sp. nov., a novel member of family Oceanospirillaceae isolated from a coastal shrimp pond in Guangxi, China.</title>
        <authorList>
            <person name="Chen H."/>
        </authorList>
    </citation>
    <scope>NUCLEOTIDE SEQUENCE</scope>
    <source>
        <strain evidence="10">G-43</strain>
    </source>
</reference>
<keyword evidence="4" id="KW-0963">Cytoplasm</keyword>
<evidence type="ECO:0000259" key="9">
    <source>
        <dbReference type="SMART" id="SM00955"/>
    </source>
</evidence>
<evidence type="ECO:0000256" key="8">
    <source>
        <dbReference type="ARBA" id="ARBA00022884"/>
    </source>
</evidence>
<dbReference type="InterPro" id="IPR013223">
    <property type="entry name" value="RNase_B_OB_dom"/>
</dbReference>
<evidence type="ECO:0000256" key="6">
    <source>
        <dbReference type="ARBA" id="ARBA00022801"/>
    </source>
</evidence>
<keyword evidence="7" id="KW-0269">Exonuclease</keyword>
<dbReference type="GO" id="GO:0008859">
    <property type="term" value="F:exoribonuclease II activity"/>
    <property type="evidence" value="ECO:0007669"/>
    <property type="project" value="UniProtKB-EC"/>
</dbReference>
<dbReference type="EMBL" id="JAPNOA010000059">
    <property type="protein sequence ID" value="MCY0967181.1"/>
    <property type="molecule type" value="Genomic_DNA"/>
</dbReference>
<dbReference type="GO" id="GO:0006402">
    <property type="term" value="P:mRNA catabolic process"/>
    <property type="evidence" value="ECO:0007669"/>
    <property type="project" value="TreeGrafter"/>
</dbReference>
<keyword evidence="8" id="KW-0694">RNA-binding</keyword>
<dbReference type="PANTHER" id="PTHR23355">
    <property type="entry name" value="RIBONUCLEASE"/>
    <property type="match status" value="1"/>
</dbReference>
<proteinExistence type="predicted"/>
<dbReference type="AlphaFoldDB" id="A0A9X3EHB0"/>
<protein>
    <recommendedName>
        <fullName evidence="3">exoribonuclease II</fullName>
        <ecNumber evidence="3">3.1.13.1</ecNumber>
    </recommendedName>
</protein>